<dbReference type="AlphaFoldDB" id="A0A6G4CMZ9"/>
<comment type="caution">
    <text evidence="1">The sequence shown here is derived from an EMBL/GenBank/DDBJ whole genome shotgun (WGS) entry which is preliminary data.</text>
</comment>
<sequence>MASMELDGLDELIRKVQDMGKAGTRIENKALKKAGEVILEEAKTTSVFKDRSGDLREGLKVSGVRKKGENKFVLVGIQKGDNSKIFYGKFLEFGTSKMKARPFMGPAYECKKNEAKEIIKDELRKGLGL</sequence>
<protein>
    <submittedName>
        <fullName evidence="1">HK97 gp10 family phage protein</fullName>
    </submittedName>
</protein>
<name>A0A6G4CMZ9_CLOBO</name>
<proteinExistence type="predicted"/>
<organism evidence="1">
    <name type="scientific">Clostridium botulinum</name>
    <dbReference type="NCBI Taxonomy" id="1491"/>
    <lineage>
        <taxon>Bacteria</taxon>
        <taxon>Bacillati</taxon>
        <taxon>Bacillota</taxon>
        <taxon>Clostridia</taxon>
        <taxon>Eubacteriales</taxon>
        <taxon>Clostridiaceae</taxon>
        <taxon>Clostridium</taxon>
    </lineage>
</organism>
<dbReference type="RefSeq" id="WP_222666670.1">
    <property type="nucleotide sequence ID" value="NZ_JACBBB010000009.1"/>
</dbReference>
<reference evidence="1" key="1">
    <citation type="submission" date="2019-02" db="EMBL/GenBank/DDBJ databases">
        <title>Genome sequencing of Clostridium botulinum clinical isolates.</title>
        <authorList>
            <person name="Brunt J."/>
            <person name="Van Vliet A.H.M."/>
            <person name="Stringer S.C."/>
            <person name="Grant K.A."/>
            <person name="Carter A.C."/>
            <person name="Peck M.W."/>
        </authorList>
    </citation>
    <scope>NUCLEOTIDE SEQUENCE</scope>
    <source>
        <strain evidence="1">H114400598</strain>
    </source>
</reference>
<dbReference type="Pfam" id="PF04883">
    <property type="entry name" value="HK97-gp10_like"/>
    <property type="match status" value="1"/>
</dbReference>
<evidence type="ECO:0000313" key="1">
    <source>
        <dbReference type="EMBL" id="NEZ74252.1"/>
    </source>
</evidence>
<gene>
    <name evidence="1" type="ORF">EXM56_02590</name>
</gene>
<dbReference type="EMBL" id="SGKT01000004">
    <property type="protein sequence ID" value="NEZ74252.1"/>
    <property type="molecule type" value="Genomic_DNA"/>
</dbReference>
<accession>A0A6G4CMZ9</accession>
<dbReference type="NCBIfam" id="TIGR01725">
    <property type="entry name" value="phge_HK97_gp10"/>
    <property type="match status" value="1"/>
</dbReference>
<dbReference type="InterPro" id="IPR010064">
    <property type="entry name" value="HK97-gp10_tail"/>
</dbReference>